<keyword evidence="4 7" id="KW-0067">ATP-binding</keyword>
<dbReference type="PANTHER" id="PTHR48013">
    <property type="entry name" value="DUAL SPECIFICITY MITOGEN-ACTIVATED PROTEIN KINASE KINASE 5-RELATED"/>
    <property type="match status" value="1"/>
</dbReference>
<proteinExistence type="inferred from homology"/>
<reference evidence="10 11" key="1">
    <citation type="journal article" date="2011" name="Proc. Natl. Acad. Sci. U.S.A.">
        <title>Evolutionary erosion of yeast sex chromosomes by mating-type switching accidents.</title>
        <authorList>
            <person name="Gordon J.L."/>
            <person name="Armisen D."/>
            <person name="Proux-Wera E."/>
            <person name="Oheigeartaigh S.S."/>
            <person name="Byrne K.P."/>
            <person name="Wolfe K.H."/>
        </authorList>
    </citation>
    <scope>NUCLEOTIDE SEQUENCE [LARGE SCALE GENOMIC DNA]</scope>
    <source>
        <strain evidence="11">ATCC 24235 / CBS 4417 / NBRC 1672 / NRRL Y-8282 / UCD 70-5</strain>
    </source>
</reference>
<evidence type="ECO:0000256" key="4">
    <source>
        <dbReference type="ARBA" id="ARBA00022840"/>
    </source>
</evidence>
<evidence type="ECO:0000256" key="2">
    <source>
        <dbReference type="ARBA" id="ARBA00022741"/>
    </source>
</evidence>
<feature type="compositionally biased region" description="Polar residues" evidence="8">
    <location>
        <begin position="74"/>
        <end position="94"/>
    </location>
</feature>
<name>G8BVT1_TETPH</name>
<keyword evidence="1" id="KW-0808">Transferase</keyword>
<dbReference type="SUPFAM" id="SSF56112">
    <property type="entry name" value="Protein kinase-like (PK-like)"/>
    <property type="match status" value="1"/>
</dbReference>
<organism evidence="10 11">
    <name type="scientific">Tetrapisispora phaffii (strain ATCC 24235 / CBS 4417 / NBRC 1672 / NRRL Y-8282 / UCD 70-5)</name>
    <name type="common">Yeast</name>
    <name type="synonym">Fabospora phaffii</name>
    <dbReference type="NCBI Taxonomy" id="1071381"/>
    <lineage>
        <taxon>Eukaryota</taxon>
        <taxon>Fungi</taxon>
        <taxon>Dikarya</taxon>
        <taxon>Ascomycota</taxon>
        <taxon>Saccharomycotina</taxon>
        <taxon>Saccharomycetes</taxon>
        <taxon>Saccharomycetales</taxon>
        <taxon>Saccharomycetaceae</taxon>
        <taxon>Tetrapisispora</taxon>
    </lineage>
</organism>
<sequence length="592" mass="65417">MASLFRPPESARLNSRAPELKLPPINKIRNPSNLILDDEDDVEDFQIPIKKPSQNTSQNIYSSTAINGYKKGNKSVNASGKRNITPSTNLNSLAIPSISSSSSSLHAKTVSPNSSSSLASSHSDSTLVPNSGCNNIRQQPYSAISSQSSPSSSTRKNRPLPPPLPASVIGQSVKNSPTVSIKSNVDSDKHNIYSPSEFQSSLRKLNINATDKSNNIYSRAENNLSIDSYSSNIISTYADDSDSPVKTGDSTQPASQIPKTNDYNSYNNSVNSPEITQDIDKLDATLSKNLNIKDKIVTLGLLGEGAGGSVVKCKLKNGSKIFALKTINTLNSDPEFQKQIFRELQFNKSFKCNYIVQYYGMFEDLENSTILIAMEYMGGKSLDSIYKHLLKLGGRISEKVLGKIAESVLKGLSYLHEKKVIHRDIKPQNILLNDKGEIKLCDFGVSGEAVNSLATTFTGTSYYMAPERIKGQPYSVTCDVWSLGLTLLEVAQAKFPFGSNNDEKKTLSNNANIAPIELLMLIVTFTPVLNDEPELNIIWSKSFKSFIEYCLKKEPRERPSPRQMINHPWVQGQMKKKVNMEKFIKKCWKDEA</sequence>
<keyword evidence="11" id="KW-1185">Reference proteome</keyword>
<dbReference type="GO" id="GO:0005524">
    <property type="term" value="F:ATP binding"/>
    <property type="evidence" value="ECO:0007669"/>
    <property type="project" value="UniProtKB-UniRule"/>
</dbReference>
<evidence type="ECO:0000256" key="5">
    <source>
        <dbReference type="ARBA" id="ARBA00038035"/>
    </source>
</evidence>
<evidence type="ECO:0000256" key="6">
    <source>
        <dbReference type="ARBA" id="ARBA00038999"/>
    </source>
</evidence>
<evidence type="ECO:0000259" key="9">
    <source>
        <dbReference type="PROSITE" id="PS50011"/>
    </source>
</evidence>
<accession>G8BVT1</accession>
<evidence type="ECO:0000256" key="8">
    <source>
        <dbReference type="SAM" id="MobiDB-lite"/>
    </source>
</evidence>
<dbReference type="GeneID" id="11535910"/>
<feature type="region of interest" description="Disordered" evidence="8">
    <location>
        <begin position="239"/>
        <end position="266"/>
    </location>
</feature>
<evidence type="ECO:0000313" key="11">
    <source>
        <dbReference type="Proteomes" id="UP000005666"/>
    </source>
</evidence>
<dbReference type="InterPro" id="IPR008271">
    <property type="entry name" value="Ser/Thr_kinase_AS"/>
</dbReference>
<keyword evidence="2 7" id="KW-0547">Nucleotide-binding</keyword>
<dbReference type="PROSITE" id="PS00107">
    <property type="entry name" value="PROTEIN_KINASE_ATP"/>
    <property type="match status" value="1"/>
</dbReference>
<dbReference type="PROSITE" id="PS50011">
    <property type="entry name" value="PROTEIN_KINASE_DOM"/>
    <property type="match status" value="1"/>
</dbReference>
<evidence type="ECO:0000256" key="7">
    <source>
        <dbReference type="PROSITE-ProRule" id="PRU10141"/>
    </source>
</evidence>
<comment type="similarity">
    <text evidence="5">Belongs to the protein kinase superfamily. STE Ser/Thr protein kinase family. MAP kinase kinase subfamily.</text>
</comment>
<feature type="compositionally biased region" description="Polar residues" evidence="8">
    <location>
        <begin position="126"/>
        <end position="141"/>
    </location>
</feature>
<dbReference type="EC" id="2.7.12.2" evidence="6"/>
<dbReference type="KEGG" id="tpf:TPHA_0G01730"/>
<feature type="compositionally biased region" description="Low complexity" evidence="8">
    <location>
        <begin position="111"/>
        <end position="125"/>
    </location>
</feature>
<dbReference type="InterPro" id="IPR017441">
    <property type="entry name" value="Protein_kinase_ATP_BS"/>
</dbReference>
<keyword evidence="3" id="KW-0418">Kinase</keyword>
<dbReference type="InterPro" id="IPR000719">
    <property type="entry name" value="Prot_kinase_dom"/>
</dbReference>
<evidence type="ECO:0000313" key="10">
    <source>
        <dbReference type="EMBL" id="CCE64009.1"/>
    </source>
</evidence>
<feature type="domain" description="Protein kinase" evidence="9">
    <location>
        <begin position="296"/>
        <end position="570"/>
    </location>
</feature>
<dbReference type="GO" id="GO:0060237">
    <property type="term" value="P:regulation of fungal-type cell wall organization"/>
    <property type="evidence" value="ECO:0007669"/>
    <property type="project" value="TreeGrafter"/>
</dbReference>
<dbReference type="InterPro" id="IPR011009">
    <property type="entry name" value="Kinase-like_dom_sf"/>
</dbReference>
<dbReference type="OMA" id="PRRSNAM"/>
<feature type="compositionally biased region" description="Polar residues" evidence="8">
    <location>
        <begin position="52"/>
        <end position="66"/>
    </location>
</feature>
<dbReference type="OrthoDB" id="10252354at2759"/>
<dbReference type="PROSITE" id="PS00108">
    <property type="entry name" value="PROTEIN_KINASE_ST"/>
    <property type="match status" value="1"/>
</dbReference>
<dbReference type="AlphaFoldDB" id="G8BVT1"/>
<dbReference type="PANTHER" id="PTHR48013:SF6">
    <property type="entry name" value="MAP KINASE KINASE MKK1_SSP32-RELATED"/>
    <property type="match status" value="1"/>
</dbReference>
<dbReference type="Gene3D" id="1.10.510.10">
    <property type="entry name" value="Transferase(Phosphotransferase) domain 1"/>
    <property type="match status" value="1"/>
</dbReference>
<evidence type="ECO:0000256" key="1">
    <source>
        <dbReference type="ARBA" id="ARBA00022679"/>
    </source>
</evidence>
<dbReference type="STRING" id="1071381.G8BVT1"/>
<dbReference type="Gene3D" id="3.30.200.20">
    <property type="entry name" value="Phosphorylase Kinase, domain 1"/>
    <property type="match status" value="1"/>
</dbReference>
<feature type="compositionally biased region" description="Low complexity" evidence="8">
    <location>
        <begin position="142"/>
        <end position="153"/>
    </location>
</feature>
<evidence type="ECO:0000256" key="3">
    <source>
        <dbReference type="ARBA" id="ARBA00022777"/>
    </source>
</evidence>
<dbReference type="SMART" id="SM00220">
    <property type="entry name" value="S_TKc"/>
    <property type="match status" value="1"/>
</dbReference>
<dbReference type="EMBL" id="HE612862">
    <property type="protein sequence ID" value="CCE64009.1"/>
    <property type="molecule type" value="Genomic_DNA"/>
</dbReference>
<feature type="compositionally biased region" description="Polar residues" evidence="8">
    <location>
        <begin position="169"/>
        <end position="184"/>
    </location>
</feature>
<dbReference type="HOGENOM" id="CLU_000288_63_23_1"/>
<dbReference type="GO" id="GO:0000196">
    <property type="term" value="P:cell integrity MAPK cascade"/>
    <property type="evidence" value="ECO:0007669"/>
    <property type="project" value="TreeGrafter"/>
</dbReference>
<feature type="region of interest" description="Disordered" evidence="8">
    <location>
        <begin position="1"/>
        <end position="193"/>
    </location>
</feature>
<feature type="compositionally biased region" description="Polar residues" evidence="8">
    <location>
        <begin position="248"/>
        <end position="259"/>
    </location>
</feature>
<feature type="binding site" evidence="7">
    <location>
        <position position="325"/>
    </location>
    <ligand>
        <name>ATP</name>
        <dbReference type="ChEBI" id="CHEBI:30616"/>
    </ligand>
</feature>
<dbReference type="eggNOG" id="KOG0581">
    <property type="taxonomic scope" value="Eukaryota"/>
</dbReference>
<dbReference type="FunFam" id="1.10.510.10:FF:000263">
    <property type="entry name" value="MAP kinase skh1/pek1"/>
    <property type="match status" value="1"/>
</dbReference>
<dbReference type="Pfam" id="PF00069">
    <property type="entry name" value="Pkinase"/>
    <property type="match status" value="1"/>
</dbReference>
<gene>
    <name evidence="10" type="primary">TPHA0G01730</name>
    <name evidence="10" type="ordered locus">TPHA_0G01730</name>
</gene>
<dbReference type="GO" id="GO:0004708">
    <property type="term" value="F:MAP kinase kinase activity"/>
    <property type="evidence" value="ECO:0007669"/>
    <property type="project" value="UniProtKB-EC"/>
</dbReference>
<dbReference type="RefSeq" id="XP_003686443.1">
    <property type="nucleotide sequence ID" value="XM_003686395.1"/>
</dbReference>
<dbReference type="Proteomes" id="UP000005666">
    <property type="component" value="Chromosome 7"/>
</dbReference>
<protein>
    <recommendedName>
        <fullName evidence="6">mitogen-activated protein kinase kinase</fullName>
        <ecNumber evidence="6">2.7.12.2</ecNumber>
    </recommendedName>
</protein>